<comment type="caution">
    <text evidence="1">The sequence shown here is derived from an EMBL/GenBank/DDBJ whole genome shotgun (WGS) entry which is preliminary data.</text>
</comment>
<organism evidence="1 2">
    <name type="scientific">Trichonephila inaurata madagascariensis</name>
    <dbReference type="NCBI Taxonomy" id="2747483"/>
    <lineage>
        <taxon>Eukaryota</taxon>
        <taxon>Metazoa</taxon>
        <taxon>Ecdysozoa</taxon>
        <taxon>Arthropoda</taxon>
        <taxon>Chelicerata</taxon>
        <taxon>Arachnida</taxon>
        <taxon>Araneae</taxon>
        <taxon>Araneomorphae</taxon>
        <taxon>Entelegynae</taxon>
        <taxon>Araneoidea</taxon>
        <taxon>Nephilidae</taxon>
        <taxon>Trichonephila</taxon>
        <taxon>Trichonephila inaurata</taxon>
    </lineage>
</organism>
<dbReference type="Proteomes" id="UP000886998">
    <property type="component" value="Unassembled WGS sequence"/>
</dbReference>
<evidence type="ECO:0000313" key="1">
    <source>
        <dbReference type="EMBL" id="GFY74108.1"/>
    </source>
</evidence>
<proteinExistence type="predicted"/>
<accession>A0A8X6YKM8</accession>
<dbReference type="AlphaFoldDB" id="A0A8X6YKM8"/>
<sequence>MDGLWEAGIKSTKYYLKRVVGVTKLTHEEFETILTQIEAFLNFRPLMPISNAPNDLSALMHFLIGSQLTLCNYTHSNNSYLTRIQKLVDQFCKKLVQGILMSNTTKAKMAFANKKFSNE</sequence>
<gene>
    <name evidence="1" type="ORF">TNIN_403631</name>
</gene>
<keyword evidence="2" id="KW-1185">Reference proteome</keyword>
<dbReference type="OrthoDB" id="6431939at2759"/>
<evidence type="ECO:0000313" key="2">
    <source>
        <dbReference type="Proteomes" id="UP000886998"/>
    </source>
</evidence>
<protein>
    <submittedName>
        <fullName evidence="1">Integrase catalytic domain-containing protein</fullName>
    </submittedName>
</protein>
<name>A0A8X6YKM8_9ARAC</name>
<dbReference type="EMBL" id="BMAV01020566">
    <property type="protein sequence ID" value="GFY74108.1"/>
    <property type="molecule type" value="Genomic_DNA"/>
</dbReference>
<reference evidence="1" key="1">
    <citation type="submission" date="2020-08" db="EMBL/GenBank/DDBJ databases">
        <title>Multicomponent nature underlies the extraordinary mechanical properties of spider dragline silk.</title>
        <authorList>
            <person name="Kono N."/>
            <person name="Nakamura H."/>
            <person name="Mori M."/>
            <person name="Yoshida Y."/>
            <person name="Ohtoshi R."/>
            <person name="Malay A.D."/>
            <person name="Moran D.A.P."/>
            <person name="Tomita M."/>
            <person name="Numata K."/>
            <person name="Arakawa K."/>
        </authorList>
    </citation>
    <scope>NUCLEOTIDE SEQUENCE</scope>
</reference>